<organism evidence="1 2">
    <name type="scientific">Rhizoctonia solani</name>
    <dbReference type="NCBI Taxonomy" id="456999"/>
    <lineage>
        <taxon>Eukaryota</taxon>
        <taxon>Fungi</taxon>
        <taxon>Dikarya</taxon>
        <taxon>Basidiomycota</taxon>
        <taxon>Agaricomycotina</taxon>
        <taxon>Agaricomycetes</taxon>
        <taxon>Cantharellales</taxon>
        <taxon>Ceratobasidiaceae</taxon>
        <taxon>Rhizoctonia</taxon>
    </lineage>
</organism>
<gene>
    <name evidence="1" type="ORF">RDB_LOCUS54452</name>
</gene>
<evidence type="ECO:0000313" key="1">
    <source>
        <dbReference type="EMBL" id="CAE6455557.1"/>
    </source>
</evidence>
<comment type="caution">
    <text evidence="1">The sequence shown here is derived from an EMBL/GenBank/DDBJ whole genome shotgun (WGS) entry which is preliminary data.</text>
</comment>
<dbReference type="EMBL" id="CAJMXA010001236">
    <property type="protein sequence ID" value="CAE6455557.1"/>
    <property type="molecule type" value="Genomic_DNA"/>
</dbReference>
<protein>
    <submittedName>
        <fullName evidence="1">Uncharacterized protein</fullName>
    </submittedName>
</protein>
<name>A0A8H3BEB2_9AGAM</name>
<dbReference type="AlphaFoldDB" id="A0A8H3BEB2"/>
<dbReference type="Proteomes" id="UP000663853">
    <property type="component" value="Unassembled WGS sequence"/>
</dbReference>
<proteinExistence type="predicted"/>
<evidence type="ECO:0000313" key="2">
    <source>
        <dbReference type="Proteomes" id="UP000663853"/>
    </source>
</evidence>
<reference evidence="1" key="1">
    <citation type="submission" date="2021-01" db="EMBL/GenBank/DDBJ databases">
        <authorList>
            <person name="Kaushik A."/>
        </authorList>
    </citation>
    <scope>NUCLEOTIDE SEQUENCE</scope>
    <source>
        <strain evidence="1">AG6-10EEA</strain>
    </source>
</reference>
<accession>A0A8H3BEB2</accession>
<sequence length="189" mass="20476">MTSACALSSLPCVVPISRMGYPSLFSLQVSHQFNLASALLLDIQALVMSTQPNTHETPAWFGVSLSRSLHTLAQNAHAILPADADVCASLDQAAGLVYFHESCINDMQTLGLVSDPLFIYSGYTSAVEHLLKVAKLPGFEGTIRSKICRDLSSYLKNILAVIYKNGGNVAHLFEDPDMRNLLIGLARLL</sequence>